<reference evidence="2 3" key="1">
    <citation type="submission" date="2018-05" db="EMBL/GenBank/DDBJ databases">
        <title>Genomic Encyclopedia of Archaeal and Bacterial Type Strains, Phase II (KMG-II): from individual species to whole genera.</title>
        <authorList>
            <person name="Goeker M."/>
        </authorList>
    </citation>
    <scope>NUCLEOTIDE SEQUENCE [LARGE SCALE GENOMIC DNA]</scope>
    <source>
        <strain evidence="2 3">DSM 19975</strain>
    </source>
</reference>
<dbReference type="Pfam" id="PF14280">
    <property type="entry name" value="DUF4365"/>
    <property type="match status" value="1"/>
</dbReference>
<protein>
    <submittedName>
        <fullName evidence="2">Uncharacterized protein DUF4365</fullName>
    </submittedName>
</protein>
<dbReference type="AlphaFoldDB" id="A0A316GVL7"/>
<evidence type="ECO:0000313" key="2">
    <source>
        <dbReference type="EMBL" id="PWK68279.1"/>
    </source>
</evidence>
<name>A0A316GVL7_9SPHI</name>
<proteinExistence type="predicted"/>
<sequence>MNRNQQLPLSSRQETLETNSRNRLALLFDVELFELRPEHLRDKGVDIIGEIKHNGANTNFRFAVQLKSTESVKKQKNGSIAYPIEISNLNYLVNFGLPSYYILYNATADQFYVISAAEVFREVQQKYRPDKLPKTYKVKFTQVLDQPQLDAIYKDTFETGTLLKKLNIHLRSGHGNELRPGGLVIDELQDVYSMEQNMAFIERFGIELLNGHRFSQVIEIEQRTYPRPKASARFNMICGIAYYHQSNLYRAIELLKLATNEIDSLHPEDSNMLSYTLLHAKYLLGMVDEQSFRQEKARLVSNEHSGTFLQLENLTDQFFESEDRDHGGRIKAFYDEAMQVIAKHPDFHEIRVVAYAKTLNLEATLLLHDLAKNALHTLGRKVDVYRDMLTTEWINFDEQFLGQIKELNDYALKHQNFLAISNLMMEQIEWQFRKAYHYHAFNNWVKELQGFRASLSAHDAAFLRNLLQDVDKITVNYERLQHRENQFNSLRTRYEILHFLRDQEAMRKCASEMEKLIDTYDLNALRKSFNQMLQGDMRHQKFFIDLAQRRAALDHAAFNSGIIEHLYCDVDAEMNAALKRKPKWSLTELLPLNLPEINKAKQ</sequence>
<gene>
    <name evidence="2" type="ORF">LX99_04803</name>
</gene>
<dbReference type="Proteomes" id="UP000245678">
    <property type="component" value="Unassembled WGS sequence"/>
</dbReference>
<feature type="domain" description="DUF4365" evidence="1">
    <location>
        <begin position="24"/>
        <end position="152"/>
    </location>
</feature>
<evidence type="ECO:0000313" key="3">
    <source>
        <dbReference type="Proteomes" id="UP000245678"/>
    </source>
</evidence>
<comment type="caution">
    <text evidence="2">The sequence shown here is derived from an EMBL/GenBank/DDBJ whole genome shotgun (WGS) entry which is preliminary data.</text>
</comment>
<accession>A0A316GVL7</accession>
<dbReference type="InterPro" id="IPR025375">
    <property type="entry name" value="DUF4365"/>
</dbReference>
<evidence type="ECO:0000259" key="1">
    <source>
        <dbReference type="Pfam" id="PF14280"/>
    </source>
</evidence>
<organism evidence="2 3">
    <name type="scientific">Mucilaginibacter oryzae</name>
    <dbReference type="NCBI Taxonomy" id="468058"/>
    <lineage>
        <taxon>Bacteria</taxon>
        <taxon>Pseudomonadati</taxon>
        <taxon>Bacteroidota</taxon>
        <taxon>Sphingobacteriia</taxon>
        <taxon>Sphingobacteriales</taxon>
        <taxon>Sphingobacteriaceae</taxon>
        <taxon>Mucilaginibacter</taxon>
    </lineage>
</organism>
<dbReference type="RefSeq" id="WP_109610532.1">
    <property type="nucleotide sequence ID" value="NZ_QGHA01000017.1"/>
</dbReference>
<dbReference type="EMBL" id="QGHA01000017">
    <property type="protein sequence ID" value="PWK68279.1"/>
    <property type="molecule type" value="Genomic_DNA"/>
</dbReference>
<keyword evidence="3" id="KW-1185">Reference proteome</keyword>